<evidence type="ECO:0000256" key="7">
    <source>
        <dbReference type="SAM" id="MobiDB-lite"/>
    </source>
</evidence>
<dbReference type="InterPro" id="IPR000719">
    <property type="entry name" value="Prot_kinase_dom"/>
</dbReference>
<evidence type="ECO:0000256" key="5">
    <source>
        <dbReference type="ARBA" id="ARBA00022840"/>
    </source>
</evidence>
<feature type="compositionally biased region" description="Gly residues" evidence="7">
    <location>
        <begin position="614"/>
        <end position="625"/>
    </location>
</feature>
<evidence type="ECO:0000313" key="9">
    <source>
        <dbReference type="EMBL" id="CBN77938.1"/>
    </source>
</evidence>
<organism evidence="9 10">
    <name type="scientific">Ectocarpus siliculosus</name>
    <name type="common">Brown alga</name>
    <name type="synonym">Conferva siliculosa</name>
    <dbReference type="NCBI Taxonomy" id="2880"/>
    <lineage>
        <taxon>Eukaryota</taxon>
        <taxon>Sar</taxon>
        <taxon>Stramenopiles</taxon>
        <taxon>Ochrophyta</taxon>
        <taxon>PX clade</taxon>
        <taxon>Phaeophyceae</taxon>
        <taxon>Ectocarpales</taxon>
        <taxon>Ectocarpaceae</taxon>
        <taxon>Ectocarpus</taxon>
    </lineage>
</organism>
<dbReference type="InterPro" id="IPR030844">
    <property type="entry name" value="PAN3"/>
</dbReference>
<keyword evidence="4" id="KW-0547">Nucleotide-binding</keyword>
<dbReference type="GO" id="GO:0005524">
    <property type="term" value="F:ATP binding"/>
    <property type="evidence" value="ECO:0007669"/>
    <property type="project" value="UniProtKB-KW"/>
</dbReference>
<evidence type="ECO:0000313" key="10">
    <source>
        <dbReference type="Proteomes" id="UP000002630"/>
    </source>
</evidence>
<dbReference type="SUPFAM" id="SSF56112">
    <property type="entry name" value="Protein kinase-like (PK-like)"/>
    <property type="match status" value="1"/>
</dbReference>
<name>D8LT67_ECTSI</name>
<dbReference type="Gene3D" id="1.10.287.3700">
    <property type="match status" value="1"/>
</dbReference>
<dbReference type="EMBL" id="FN649047">
    <property type="protein sequence ID" value="CBN77938.1"/>
    <property type="molecule type" value="Genomic_DNA"/>
</dbReference>
<evidence type="ECO:0000256" key="2">
    <source>
        <dbReference type="ARBA" id="ARBA00022490"/>
    </source>
</evidence>
<dbReference type="STRING" id="2880.D8LT67"/>
<evidence type="ECO:0000256" key="1">
    <source>
        <dbReference type="ARBA" id="ARBA00004496"/>
    </source>
</evidence>
<dbReference type="eggNOG" id="KOG3741">
    <property type="taxonomic scope" value="Eukaryota"/>
</dbReference>
<gene>
    <name evidence="9" type="primary">PAR</name>
    <name evidence="9" type="ORF">Esi_0081_0017</name>
</gene>
<sequence>MPSSPEHNLGLKAHAAEFVPGGAASAAAAAASGGGRAPPGKASKKGGRSGAEAKTADSSDLTAFAQEFVPGGGGTGSGDAAGSAAAEAAAGGGTGPEKMVQVVRGGTIYFVPESEALATDELVGPEAYGPQEEGFLWAAGSAALAAPQRRTMHSTAVPEQLWAEFQNHSLSVLRQLPPDDERLKEIPPQFYAAFPLDDASKTRGTAGSFGYPSETYKVIQHHNGQAFALRRFDTARTTAKIVAMGTEIWLSMPEHPAITRPREAFLHRNALFFVSDFHPGAETLSERFIQRQGGLLSEGLLWRLVCQLLGALRATHAAGAALRNVHPSRVLYCLVGDRVRVNWVGCLDVLEYETRKQVSELQRQDMVDLGSLILALACRHPVTVASRGESLAFTAQHYTPELHNLAASLVSKKPPSVFEVCVATAHHTMDAMENTLMANGALQGHLASEYDNGRLLRLLLKLGTLNERPDQGGVGEWSETGERYILKLFRDYLFHQVDADGEPVMDFGHVYQSLSLLDAGNEEKILLTSRDRRSLLVVSFADVKRCLEEAFAEVSGHGGSGGGRSGSNGGGRGGMAMGIGGVHGGGHAGGLVHGGGVHGGGVHVVHGGVVPHHPGGGGGGGGGGVVVPMGHHPHHHPQHHHPHHPQHHHPGMVMMGPPMVGHHPGGPPQPPPY</sequence>
<feature type="compositionally biased region" description="Low complexity" evidence="7">
    <location>
        <begin position="603"/>
        <end position="613"/>
    </location>
</feature>
<dbReference type="PANTHER" id="PTHR12272">
    <property type="entry name" value="DEADENYLATION COMPLEX SUBUNIT PAN3"/>
    <property type="match status" value="1"/>
</dbReference>
<keyword evidence="6" id="KW-0175">Coiled coil</keyword>
<dbReference type="GO" id="GO:0031251">
    <property type="term" value="C:PAN complex"/>
    <property type="evidence" value="ECO:0007669"/>
    <property type="project" value="InterPro"/>
</dbReference>
<keyword evidence="3" id="KW-0507">mRNA processing</keyword>
<feature type="compositionally biased region" description="Low complexity" evidence="7">
    <location>
        <begin position="651"/>
        <end position="662"/>
    </location>
</feature>
<feature type="region of interest" description="Disordered" evidence="7">
    <location>
        <begin position="602"/>
        <end position="673"/>
    </location>
</feature>
<proteinExistence type="predicted"/>
<reference evidence="9 10" key="1">
    <citation type="journal article" date="2010" name="Nature">
        <title>The Ectocarpus genome and the independent evolution of multicellularity in brown algae.</title>
        <authorList>
            <person name="Cock J.M."/>
            <person name="Sterck L."/>
            <person name="Rouze P."/>
            <person name="Scornet D."/>
            <person name="Allen A.E."/>
            <person name="Amoutzias G."/>
            <person name="Anthouard V."/>
            <person name="Artiguenave F."/>
            <person name="Aury J.M."/>
            <person name="Badger J.H."/>
            <person name="Beszteri B."/>
            <person name="Billiau K."/>
            <person name="Bonnet E."/>
            <person name="Bothwell J.H."/>
            <person name="Bowler C."/>
            <person name="Boyen C."/>
            <person name="Brownlee C."/>
            <person name="Carrano C.J."/>
            <person name="Charrier B."/>
            <person name="Cho G.Y."/>
            <person name="Coelho S.M."/>
            <person name="Collen J."/>
            <person name="Corre E."/>
            <person name="Da Silva C."/>
            <person name="Delage L."/>
            <person name="Delaroque N."/>
            <person name="Dittami S.M."/>
            <person name="Doulbeau S."/>
            <person name="Elias M."/>
            <person name="Farnham G."/>
            <person name="Gachon C.M."/>
            <person name="Gschloessl B."/>
            <person name="Heesch S."/>
            <person name="Jabbari K."/>
            <person name="Jubin C."/>
            <person name="Kawai H."/>
            <person name="Kimura K."/>
            <person name="Kloareg B."/>
            <person name="Kupper F.C."/>
            <person name="Lang D."/>
            <person name="Le Bail A."/>
            <person name="Leblanc C."/>
            <person name="Lerouge P."/>
            <person name="Lohr M."/>
            <person name="Lopez P.J."/>
            <person name="Martens C."/>
            <person name="Maumus F."/>
            <person name="Michel G."/>
            <person name="Miranda-Saavedra D."/>
            <person name="Morales J."/>
            <person name="Moreau H."/>
            <person name="Motomura T."/>
            <person name="Nagasato C."/>
            <person name="Napoli C.A."/>
            <person name="Nelson D.R."/>
            <person name="Nyvall-Collen P."/>
            <person name="Peters A.F."/>
            <person name="Pommier C."/>
            <person name="Potin P."/>
            <person name="Poulain J."/>
            <person name="Quesneville H."/>
            <person name="Read B."/>
            <person name="Rensing S.A."/>
            <person name="Ritter A."/>
            <person name="Rousvoal S."/>
            <person name="Samanta M."/>
            <person name="Samson G."/>
            <person name="Schroeder D.C."/>
            <person name="Segurens B."/>
            <person name="Strittmatter M."/>
            <person name="Tonon T."/>
            <person name="Tregear J.W."/>
            <person name="Valentin K."/>
            <person name="von Dassow P."/>
            <person name="Yamagishi T."/>
            <person name="Van de Peer Y."/>
            <person name="Wincker P."/>
        </authorList>
    </citation>
    <scope>NUCLEOTIDE SEQUENCE [LARGE SCALE GENOMIC DNA]</scope>
    <source>
        <strain evidence="10">Ec32 / CCAP1310/4</strain>
    </source>
</reference>
<dbReference type="GO" id="GO:0000932">
    <property type="term" value="C:P-body"/>
    <property type="evidence" value="ECO:0007669"/>
    <property type="project" value="TreeGrafter"/>
</dbReference>
<dbReference type="GO" id="GO:0008143">
    <property type="term" value="F:poly(A) binding"/>
    <property type="evidence" value="ECO:0007669"/>
    <property type="project" value="TreeGrafter"/>
</dbReference>
<dbReference type="GO" id="GO:0000289">
    <property type="term" value="P:nuclear-transcribed mRNA poly(A) tail shortening"/>
    <property type="evidence" value="ECO:0007669"/>
    <property type="project" value="InterPro"/>
</dbReference>
<dbReference type="AlphaFoldDB" id="D8LT67"/>
<dbReference type="OrthoDB" id="204958at2759"/>
<dbReference type="Proteomes" id="UP000002630">
    <property type="component" value="Linkage Group LG26"/>
</dbReference>
<dbReference type="PROSITE" id="PS50011">
    <property type="entry name" value="PROTEIN_KINASE_DOM"/>
    <property type="match status" value="1"/>
</dbReference>
<accession>D8LT67</accession>
<keyword evidence="10" id="KW-1185">Reference proteome</keyword>
<dbReference type="OMA" id="ENTLMAN"/>
<evidence type="ECO:0000256" key="3">
    <source>
        <dbReference type="ARBA" id="ARBA00022664"/>
    </source>
</evidence>
<evidence type="ECO:0000259" key="8">
    <source>
        <dbReference type="PROSITE" id="PS50011"/>
    </source>
</evidence>
<feature type="compositionally biased region" description="Basic residues" evidence="7">
    <location>
        <begin position="631"/>
        <end position="650"/>
    </location>
</feature>
<dbReference type="InterPro" id="IPR041332">
    <property type="entry name" value="Pan3_CK"/>
</dbReference>
<dbReference type="Pfam" id="PF18101">
    <property type="entry name" value="Pan3_CK"/>
    <property type="match status" value="1"/>
</dbReference>
<dbReference type="InterPro" id="IPR011009">
    <property type="entry name" value="Kinase-like_dom_sf"/>
</dbReference>
<dbReference type="Gene3D" id="1.20.5.5160">
    <property type="match status" value="1"/>
</dbReference>
<dbReference type="EMBL" id="FN649751">
    <property type="protein sequence ID" value="CBN77938.1"/>
    <property type="molecule type" value="Genomic_DNA"/>
</dbReference>
<evidence type="ECO:0000256" key="6">
    <source>
        <dbReference type="ARBA" id="ARBA00023054"/>
    </source>
</evidence>
<feature type="domain" description="Protein kinase" evidence="8">
    <location>
        <begin position="198"/>
        <end position="517"/>
    </location>
</feature>
<dbReference type="GO" id="GO:0004672">
    <property type="term" value="F:protein kinase activity"/>
    <property type="evidence" value="ECO:0007669"/>
    <property type="project" value="InterPro"/>
</dbReference>
<dbReference type="Gene3D" id="1.10.510.10">
    <property type="entry name" value="Transferase(Phosphotransferase) domain 1"/>
    <property type="match status" value="1"/>
</dbReference>
<evidence type="ECO:0000256" key="4">
    <source>
        <dbReference type="ARBA" id="ARBA00022741"/>
    </source>
</evidence>
<feature type="region of interest" description="Disordered" evidence="7">
    <location>
        <begin position="554"/>
        <end position="575"/>
    </location>
</feature>
<dbReference type="PANTHER" id="PTHR12272:SF11">
    <property type="entry name" value="PAN2-PAN3 DEADENYLATION COMPLEX SUBUNIT PAN3"/>
    <property type="match status" value="1"/>
</dbReference>
<feature type="region of interest" description="Disordered" evidence="7">
    <location>
        <begin position="23"/>
        <end position="59"/>
    </location>
</feature>
<keyword evidence="5" id="KW-0067">ATP-binding</keyword>
<keyword evidence="2" id="KW-0963">Cytoplasm</keyword>
<protein>
    <submittedName>
        <fullName evidence="9">Poly(A) ribonuclease subunit</fullName>
    </submittedName>
</protein>
<dbReference type="InParanoid" id="D8LT67"/>
<feature type="compositionally biased region" description="Gly residues" evidence="7">
    <location>
        <begin position="556"/>
        <end position="575"/>
    </location>
</feature>
<comment type="subcellular location">
    <subcellularLocation>
        <location evidence="1">Cytoplasm</location>
    </subcellularLocation>
</comment>
<dbReference type="GO" id="GO:0006397">
    <property type="term" value="P:mRNA processing"/>
    <property type="evidence" value="ECO:0007669"/>
    <property type="project" value="UniProtKB-KW"/>
</dbReference>